<dbReference type="Gene3D" id="2.115.10.20">
    <property type="entry name" value="Glycosyl hydrolase domain, family 43"/>
    <property type="match status" value="1"/>
</dbReference>
<dbReference type="SMART" id="SM00640">
    <property type="entry name" value="Glyco_32"/>
    <property type="match status" value="1"/>
</dbReference>
<dbReference type="FunFam" id="2.115.10.20:FF:000001">
    <property type="entry name" value="Beta-fructofuranosidase, insoluble isoenzyme CWINV1"/>
    <property type="match status" value="1"/>
</dbReference>
<keyword evidence="10" id="KW-1185">Reference proteome</keyword>
<dbReference type="InterPro" id="IPR001362">
    <property type="entry name" value="Glyco_hydro_32"/>
</dbReference>
<reference evidence="9 10" key="1">
    <citation type="submission" date="2024-01" db="EMBL/GenBank/DDBJ databases">
        <title>The complete chloroplast genome sequence of Lithospermum erythrorhizon: insights into the phylogenetic relationship among Boraginaceae species and the maternal lineages of purple gromwells.</title>
        <authorList>
            <person name="Okada T."/>
            <person name="Watanabe K."/>
        </authorList>
    </citation>
    <scope>NUCLEOTIDE SEQUENCE [LARGE SCALE GENOMIC DNA]</scope>
</reference>
<dbReference type="GO" id="GO:0005975">
    <property type="term" value="P:carbohydrate metabolic process"/>
    <property type="evidence" value="ECO:0007669"/>
    <property type="project" value="InterPro"/>
</dbReference>
<sequence length="573" mass="64953">MTNSVFFFVFILQFLFVSYGDEVHEFNNLQEDVESLPGTQPYRTGFHFQPPKNWMNGPMYFNEVYHLFYQYNPYAAVWGNITWAHSVSYNLVDWVHLEAAINPTDPFDILGCWSGSTTILPGGKPVIVYTGADSKNNQIQNLAIPKNRSDPFLTEWVKSTNNPVMTPGSDIGPQDFRDPTTAWQGPDQVWRLVVGSKINGQGTALLYKSKDFVNWNRTTNPLHSSNKTGMWECPDFYPVKIYGINGLDTSVEGNDTKHVLKASFNDHDHYIIGNYDAEKDSYVVETDFMDDRVQLRFDYGKFYASKSFYDSAKKRRIVWAWVVETTNQTVDIEKEWSGLQSIPRTILLDKSGKQLIQWPVKEIEKLRGEKAEIREKEMSPGTVLEVVGVTASQADVEVSFSVSNLEDAEVNEPGIIDPQRLCIQKTASDRGVLGPFGLVVLASSDFTEQTSIFFRIFKNQENYSVLMCTDHSRSSKSSEFNKTNFGAFVDIDPSKKISLRTLIDHSIVESFGGEGRTCITSRVYPTIAINDAAHLYVFNNGTKSISISSLEAWSMKRAQIAPLRKRRKHPTNN</sequence>
<feature type="chain" id="PRO_5043618405" evidence="6">
    <location>
        <begin position="21"/>
        <end position="573"/>
    </location>
</feature>
<dbReference type="SUPFAM" id="SSF49899">
    <property type="entry name" value="Concanavalin A-like lectins/glucanases"/>
    <property type="match status" value="1"/>
</dbReference>
<keyword evidence="2 5" id="KW-0378">Hydrolase</keyword>
<proteinExistence type="inferred from homology"/>
<keyword evidence="3 5" id="KW-0326">Glycosidase</keyword>
<dbReference type="Gene3D" id="2.60.120.560">
    <property type="entry name" value="Exo-inulinase, domain 1"/>
    <property type="match status" value="1"/>
</dbReference>
<evidence type="ECO:0000256" key="3">
    <source>
        <dbReference type="ARBA" id="ARBA00023295"/>
    </source>
</evidence>
<gene>
    <name evidence="9" type="ORF">LIER_14956</name>
</gene>
<dbReference type="Pfam" id="PF00251">
    <property type="entry name" value="Glyco_hydro_32N"/>
    <property type="match status" value="1"/>
</dbReference>
<dbReference type="Proteomes" id="UP001454036">
    <property type="component" value="Unassembled WGS sequence"/>
</dbReference>
<evidence type="ECO:0000256" key="1">
    <source>
        <dbReference type="ARBA" id="ARBA00009902"/>
    </source>
</evidence>
<name>A0AAV3Q112_LITER</name>
<evidence type="ECO:0000313" key="10">
    <source>
        <dbReference type="Proteomes" id="UP001454036"/>
    </source>
</evidence>
<dbReference type="InterPro" id="IPR023296">
    <property type="entry name" value="Glyco_hydro_beta-prop_sf"/>
</dbReference>
<comment type="similarity">
    <text evidence="1 5">Belongs to the glycosyl hydrolase 32 family.</text>
</comment>
<evidence type="ECO:0000259" key="7">
    <source>
        <dbReference type="Pfam" id="PF00251"/>
    </source>
</evidence>
<evidence type="ECO:0000259" key="8">
    <source>
        <dbReference type="Pfam" id="PF08244"/>
    </source>
</evidence>
<dbReference type="InterPro" id="IPR013320">
    <property type="entry name" value="ConA-like_dom_sf"/>
</dbReference>
<dbReference type="AlphaFoldDB" id="A0AAV3Q112"/>
<accession>A0AAV3Q112</accession>
<keyword evidence="6" id="KW-0732">Signal</keyword>
<dbReference type="CDD" id="cd18624">
    <property type="entry name" value="GH32_Fruct1-like"/>
    <property type="match status" value="1"/>
</dbReference>
<comment type="caution">
    <text evidence="9">The sequence shown here is derived from an EMBL/GenBank/DDBJ whole genome shotgun (WGS) entry which is preliminary data.</text>
</comment>
<feature type="domain" description="Glycosyl hydrolase family 32 C-terminal" evidence="8">
    <location>
        <begin position="362"/>
        <end position="554"/>
    </location>
</feature>
<dbReference type="PANTHER" id="PTHR31953">
    <property type="entry name" value="BETA-FRUCTOFURANOSIDASE, INSOLUBLE ISOENZYME CWINV1-RELATED"/>
    <property type="match status" value="1"/>
</dbReference>
<dbReference type="FunFam" id="2.60.120.560:FF:000002">
    <property type="entry name" value="Beta-fructofuranosidase, insoluble isoenzyme CWINV1"/>
    <property type="match status" value="1"/>
</dbReference>
<evidence type="ECO:0000256" key="6">
    <source>
        <dbReference type="SAM" id="SignalP"/>
    </source>
</evidence>
<comment type="subunit">
    <text evidence="4">May be present in two forms, a 70 kDa monomer and a heterodimer of the 30 kDa and 38 kDa subunits. The ratio of the levels of the two forms within cells appears to be regulated developmentally.</text>
</comment>
<dbReference type="Pfam" id="PF08244">
    <property type="entry name" value="Glyco_hydro_32C"/>
    <property type="match status" value="1"/>
</dbReference>
<dbReference type="SUPFAM" id="SSF75005">
    <property type="entry name" value="Arabinanase/levansucrase/invertase"/>
    <property type="match status" value="1"/>
</dbReference>
<feature type="signal peptide" evidence="6">
    <location>
        <begin position="1"/>
        <end position="20"/>
    </location>
</feature>
<dbReference type="InterPro" id="IPR013189">
    <property type="entry name" value="Glyco_hydro_32_C"/>
</dbReference>
<protein>
    <submittedName>
        <fullName evidence="9">Uncharacterized protein</fullName>
    </submittedName>
</protein>
<evidence type="ECO:0000256" key="4">
    <source>
        <dbReference type="ARBA" id="ARBA00062317"/>
    </source>
</evidence>
<organism evidence="9 10">
    <name type="scientific">Lithospermum erythrorhizon</name>
    <name type="common">Purple gromwell</name>
    <name type="synonym">Lithospermum officinale var. erythrorhizon</name>
    <dbReference type="NCBI Taxonomy" id="34254"/>
    <lineage>
        <taxon>Eukaryota</taxon>
        <taxon>Viridiplantae</taxon>
        <taxon>Streptophyta</taxon>
        <taxon>Embryophyta</taxon>
        <taxon>Tracheophyta</taxon>
        <taxon>Spermatophyta</taxon>
        <taxon>Magnoliopsida</taxon>
        <taxon>eudicotyledons</taxon>
        <taxon>Gunneridae</taxon>
        <taxon>Pentapetalae</taxon>
        <taxon>asterids</taxon>
        <taxon>lamiids</taxon>
        <taxon>Boraginales</taxon>
        <taxon>Boraginaceae</taxon>
        <taxon>Boraginoideae</taxon>
        <taxon>Lithospermeae</taxon>
        <taxon>Lithospermum</taxon>
    </lineage>
</organism>
<evidence type="ECO:0000256" key="5">
    <source>
        <dbReference type="RuleBase" id="RU362110"/>
    </source>
</evidence>
<dbReference type="InterPro" id="IPR013148">
    <property type="entry name" value="Glyco_hydro_32_N"/>
</dbReference>
<dbReference type="InterPro" id="IPR050551">
    <property type="entry name" value="Fructan_Metab_Enzymes"/>
</dbReference>
<evidence type="ECO:0000256" key="2">
    <source>
        <dbReference type="ARBA" id="ARBA00022801"/>
    </source>
</evidence>
<dbReference type="GO" id="GO:0004553">
    <property type="term" value="F:hydrolase activity, hydrolyzing O-glycosyl compounds"/>
    <property type="evidence" value="ECO:0007669"/>
    <property type="project" value="InterPro"/>
</dbReference>
<dbReference type="EMBL" id="BAABME010003179">
    <property type="protein sequence ID" value="GAA0157762.1"/>
    <property type="molecule type" value="Genomic_DNA"/>
</dbReference>
<evidence type="ECO:0000313" key="9">
    <source>
        <dbReference type="EMBL" id="GAA0157762.1"/>
    </source>
</evidence>
<feature type="domain" description="Glycosyl hydrolase family 32 N-terminal" evidence="7">
    <location>
        <begin position="47"/>
        <end position="359"/>
    </location>
</feature>